<keyword evidence="1" id="KW-0812">Transmembrane</keyword>
<sequence>MIVLIATITVVYIGYGCRLLFRARKESIQSANRLYTYIQSAMFFMAALLFSTILIYLATHHP</sequence>
<dbReference type="RefSeq" id="WP_124905329.1">
    <property type="nucleotide sequence ID" value="NZ_RQJP01000001.1"/>
</dbReference>
<reference evidence="2 3" key="1">
    <citation type="submission" date="2018-11" db="EMBL/GenBank/DDBJ databases">
        <authorList>
            <person name="Zhou Z."/>
            <person name="Wang G."/>
        </authorList>
    </citation>
    <scope>NUCLEOTIDE SEQUENCE [LARGE SCALE GENOMIC DNA]</scope>
    <source>
        <strain evidence="2 3">KCTC42998</strain>
    </source>
</reference>
<dbReference type="Proteomes" id="UP000274271">
    <property type="component" value="Unassembled WGS sequence"/>
</dbReference>
<protein>
    <submittedName>
        <fullName evidence="2">Uncharacterized protein</fullName>
    </submittedName>
</protein>
<keyword evidence="1" id="KW-0472">Membrane</keyword>
<organism evidence="2 3">
    <name type="scientific">Larkinella knui</name>
    <dbReference type="NCBI Taxonomy" id="2025310"/>
    <lineage>
        <taxon>Bacteria</taxon>
        <taxon>Pseudomonadati</taxon>
        <taxon>Bacteroidota</taxon>
        <taxon>Cytophagia</taxon>
        <taxon>Cytophagales</taxon>
        <taxon>Spirosomataceae</taxon>
        <taxon>Larkinella</taxon>
    </lineage>
</organism>
<dbReference type="EMBL" id="RQJP01000001">
    <property type="protein sequence ID" value="RRB18086.1"/>
    <property type="molecule type" value="Genomic_DNA"/>
</dbReference>
<keyword evidence="3" id="KW-1185">Reference proteome</keyword>
<keyword evidence="1" id="KW-1133">Transmembrane helix</keyword>
<evidence type="ECO:0000313" key="2">
    <source>
        <dbReference type="EMBL" id="RRB18086.1"/>
    </source>
</evidence>
<feature type="transmembrane region" description="Helical" evidence="1">
    <location>
        <begin position="34"/>
        <end position="58"/>
    </location>
</feature>
<comment type="caution">
    <text evidence="2">The sequence shown here is derived from an EMBL/GenBank/DDBJ whole genome shotgun (WGS) entry which is preliminary data.</text>
</comment>
<name>A0A3P1CYL9_9BACT</name>
<dbReference type="AlphaFoldDB" id="A0A3P1CYL9"/>
<evidence type="ECO:0000313" key="3">
    <source>
        <dbReference type="Proteomes" id="UP000274271"/>
    </source>
</evidence>
<proteinExistence type="predicted"/>
<accession>A0A3P1CYL9</accession>
<gene>
    <name evidence="2" type="ORF">EHT87_07375</name>
</gene>
<evidence type="ECO:0000256" key="1">
    <source>
        <dbReference type="SAM" id="Phobius"/>
    </source>
</evidence>